<evidence type="ECO:0000256" key="1">
    <source>
        <dbReference type="ARBA" id="ARBA00022837"/>
    </source>
</evidence>
<evidence type="ECO:0000256" key="2">
    <source>
        <dbReference type="SAM" id="Phobius"/>
    </source>
</evidence>
<keyword evidence="2" id="KW-0472">Membrane</keyword>
<dbReference type="Proteomes" id="UP000604046">
    <property type="component" value="Unassembled WGS sequence"/>
</dbReference>
<name>A0A812RKD3_9DINO</name>
<proteinExistence type="predicted"/>
<dbReference type="InterPro" id="IPR011992">
    <property type="entry name" value="EF-hand-dom_pair"/>
</dbReference>
<dbReference type="PROSITE" id="PS00018">
    <property type="entry name" value="EF_HAND_1"/>
    <property type="match status" value="1"/>
</dbReference>
<keyword evidence="1" id="KW-0106">Calcium</keyword>
<evidence type="ECO:0008006" key="5">
    <source>
        <dbReference type="Google" id="ProtNLM"/>
    </source>
</evidence>
<feature type="transmembrane region" description="Helical" evidence="2">
    <location>
        <begin position="179"/>
        <end position="200"/>
    </location>
</feature>
<accession>A0A812RKD3</accession>
<evidence type="ECO:0000313" key="3">
    <source>
        <dbReference type="EMBL" id="CAE7446035.1"/>
    </source>
</evidence>
<protein>
    <recommendedName>
        <fullName evidence="5">EF-hand domain-containing protein</fullName>
    </recommendedName>
</protein>
<keyword evidence="2" id="KW-0812">Transmembrane</keyword>
<dbReference type="SUPFAM" id="SSF47473">
    <property type="entry name" value="EF-hand"/>
    <property type="match status" value="1"/>
</dbReference>
<gene>
    <name evidence="3" type="ORF">SNAT2548_LOCUS24300</name>
</gene>
<sequence length="686" mass="75811">MAAPTAPIVLDEDTWTCDNPNIFMVRMPDMSEIADGERPACLLKMPDGTMADIQTMNLPSNVKRLLKDIDMDRDGLVDDPNIDHVVQMLEMMRTEFGCEKGHVAQDEMDKALLLMSNLLRQKRENCADMSYRHLSPCIQDVMKEWDLDGDGTVALHELTEAAGAYKKIKKEGRRMKRMIIGLTCVIGVLLTGMFVLSYVAADMAKEMRSEGDGVMRAHQGEVVKVASSDFTLVDGQLVARGDPASLAECGTNTTCRRLMANGQVPLQTAAARKVMTGLFSTMRRGNLERLKTLTLHCRTPVVLNVVKAPQVKDQRTCDCGYIVEIPTTEGTLTLDNRKIFADESLYAFLQEAQCLLTDGPAGVGRKRGGRGGGRGQGNRGRLLLGAADLLDGTFEWFEEGEEPCENNPLPDPSDIPQYYRASVRITELHPEPNPLAFSQYFTDVNGSALTLPGIVPIDGMLYKSWTADRIHAFSTVPGSTMDRMTEYLSMEALESSVGLEKVLQDLGVSTLDDDCDVEDDDAEGAALAQEIQSYLAPADDDIDEPPEIEPWAEMPSALLFNYELLQLLAEEDAGSPLLQTAQSSLYWTSVFTEPDSQDVLDAFLLNATEERRLSRGGGFGFFSFRNIDAICSVEAEIDASASFFAKMMHKRNLRLKAIFEFQGKCDEVTVWLAARHFCHMNSLGLV</sequence>
<dbReference type="InterPro" id="IPR018247">
    <property type="entry name" value="EF_Hand_1_Ca_BS"/>
</dbReference>
<organism evidence="3 4">
    <name type="scientific">Symbiodinium natans</name>
    <dbReference type="NCBI Taxonomy" id="878477"/>
    <lineage>
        <taxon>Eukaryota</taxon>
        <taxon>Sar</taxon>
        <taxon>Alveolata</taxon>
        <taxon>Dinophyceae</taxon>
        <taxon>Suessiales</taxon>
        <taxon>Symbiodiniaceae</taxon>
        <taxon>Symbiodinium</taxon>
    </lineage>
</organism>
<keyword evidence="4" id="KW-1185">Reference proteome</keyword>
<reference evidence="3" key="1">
    <citation type="submission" date="2021-02" db="EMBL/GenBank/DDBJ databases">
        <authorList>
            <person name="Dougan E. K."/>
            <person name="Rhodes N."/>
            <person name="Thang M."/>
            <person name="Chan C."/>
        </authorList>
    </citation>
    <scope>NUCLEOTIDE SEQUENCE</scope>
</reference>
<keyword evidence="2" id="KW-1133">Transmembrane helix</keyword>
<dbReference type="AlphaFoldDB" id="A0A812RKD3"/>
<dbReference type="OrthoDB" id="431990at2759"/>
<evidence type="ECO:0000313" key="4">
    <source>
        <dbReference type="Proteomes" id="UP000604046"/>
    </source>
</evidence>
<dbReference type="EMBL" id="CAJNDS010002354">
    <property type="protein sequence ID" value="CAE7446035.1"/>
    <property type="molecule type" value="Genomic_DNA"/>
</dbReference>
<comment type="caution">
    <text evidence="3">The sequence shown here is derived from an EMBL/GenBank/DDBJ whole genome shotgun (WGS) entry which is preliminary data.</text>
</comment>
<dbReference type="Gene3D" id="1.10.238.10">
    <property type="entry name" value="EF-hand"/>
    <property type="match status" value="1"/>
</dbReference>